<keyword evidence="1" id="KW-1133">Transmembrane helix</keyword>
<keyword evidence="1" id="KW-0812">Transmembrane</keyword>
<dbReference type="Pfam" id="PF11911">
    <property type="entry name" value="DUF3429"/>
    <property type="match status" value="1"/>
</dbReference>
<evidence type="ECO:0008006" key="4">
    <source>
        <dbReference type="Google" id="ProtNLM"/>
    </source>
</evidence>
<reference evidence="3" key="1">
    <citation type="journal article" date="2019" name="Int. J. Syst. Evol. Microbiol.">
        <title>The Global Catalogue of Microorganisms (GCM) 10K type strain sequencing project: providing services to taxonomists for standard genome sequencing and annotation.</title>
        <authorList>
            <consortium name="The Broad Institute Genomics Platform"/>
            <consortium name="The Broad Institute Genome Sequencing Center for Infectious Disease"/>
            <person name="Wu L."/>
            <person name="Ma J."/>
        </authorList>
    </citation>
    <scope>NUCLEOTIDE SEQUENCE [LARGE SCALE GENOMIC DNA]</scope>
    <source>
        <strain evidence="3">JCM 19134</strain>
    </source>
</reference>
<accession>A0AAV3U524</accession>
<comment type="caution">
    <text evidence="2">The sequence shown here is derived from an EMBL/GenBank/DDBJ whole genome shotgun (WGS) entry which is preliminary data.</text>
</comment>
<dbReference type="Proteomes" id="UP001409585">
    <property type="component" value="Unassembled WGS sequence"/>
</dbReference>
<protein>
    <recommendedName>
        <fullName evidence="4">DUF3429 domain-containing protein</fullName>
    </recommendedName>
</protein>
<dbReference type="InterPro" id="IPR021836">
    <property type="entry name" value="DUF3429"/>
</dbReference>
<feature type="transmembrane region" description="Helical" evidence="1">
    <location>
        <begin position="98"/>
        <end position="119"/>
    </location>
</feature>
<feature type="transmembrane region" description="Helical" evidence="1">
    <location>
        <begin position="131"/>
        <end position="149"/>
    </location>
</feature>
<proteinExistence type="predicted"/>
<feature type="transmembrane region" description="Helical" evidence="1">
    <location>
        <begin position="40"/>
        <end position="61"/>
    </location>
</feature>
<dbReference type="EMBL" id="BAABLX010000027">
    <property type="protein sequence ID" value="GAA4948234.1"/>
    <property type="molecule type" value="Genomic_DNA"/>
</dbReference>
<dbReference type="RefSeq" id="WP_345424003.1">
    <property type="nucleotide sequence ID" value="NZ_AP031496.1"/>
</dbReference>
<feature type="transmembrane region" description="Helical" evidence="1">
    <location>
        <begin position="7"/>
        <end position="28"/>
    </location>
</feature>
<evidence type="ECO:0000313" key="3">
    <source>
        <dbReference type="Proteomes" id="UP001409585"/>
    </source>
</evidence>
<dbReference type="AlphaFoldDB" id="A0AAV3U524"/>
<evidence type="ECO:0000313" key="2">
    <source>
        <dbReference type="EMBL" id="GAA4948234.1"/>
    </source>
</evidence>
<name>A0AAV3U524_9ALTE</name>
<organism evidence="2 3">
    <name type="scientific">Halioxenophilus aromaticivorans</name>
    <dbReference type="NCBI Taxonomy" id="1306992"/>
    <lineage>
        <taxon>Bacteria</taxon>
        <taxon>Pseudomonadati</taxon>
        <taxon>Pseudomonadota</taxon>
        <taxon>Gammaproteobacteria</taxon>
        <taxon>Alteromonadales</taxon>
        <taxon>Alteromonadaceae</taxon>
        <taxon>Halioxenophilus</taxon>
    </lineage>
</organism>
<keyword evidence="1" id="KW-0472">Membrane</keyword>
<gene>
    <name evidence="2" type="ORF">GCM10025791_30230</name>
</gene>
<sequence>MNPLQKRLTYAGTIPFWGLAGFIFLGVSELPLLGSTHHALTLYATVIAAFMMGSSWGSNLSQSSLHDDSSERKTALVANAQAILLWLGVIASDGGLRYLILATLFAWVLWLDRALFVNGKITADYWFHRKIVTAIVVVVLVVMSVYELSFTN</sequence>
<keyword evidence="3" id="KW-1185">Reference proteome</keyword>
<evidence type="ECO:0000256" key="1">
    <source>
        <dbReference type="SAM" id="Phobius"/>
    </source>
</evidence>